<evidence type="ECO:0000313" key="2">
    <source>
        <dbReference type="EMBL" id="KAK7026363.1"/>
    </source>
</evidence>
<gene>
    <name evidence="2" type="ORF">R3P38DRAFT_3193020</name>
</gene>
<sequence>MGYGTSSGRIQTHALWTCWRLCLVRARPRIPRLAHPHRIPRLSVLSHILRLSSISTPGSRCLCINPDMIYDLSGSKVDAPQARRAARALCFIMDMRLVVAGGYWVPGKARAGEGDDGKVMSGWGGRGSRRRRSRRESRYATPQTKDEGHRAAAALLACPPPLFTGFCPPALLPLTPRRSDVALPSPTPPSECAAPACAPYPQRPAYFDSAQVVLSTSTCSQLKTSRSPSLPYSADPPPAFPLPKSPRSILPFSNFESMT</sequence>
<accession>A0AAW0BIV2</accession>
<comment type="caution">
    <text evidence="2">The sequence shown here is derived from an EMBL/GenBank/DDBJ whole genome shotgun (WGS) entry which is preliminary data.</text>
</comment>
<proteinExistence type="predicted"/>
<evidence type="ECO:0000256" key="1">
    <source>
        <dbReference type="SAM" id="MobiDB-lite"/>
    </source>
</evidence>
<protein>
    <submittedName>
        <fullName evidence="2">Uncharacterized protein</fullName>
    </submittedName>
</protein>
<reference evidence="2 3" key="1">
    <citation type="journal article" date="2024" name="J Genomics">
        <title>Draft genome sequencing and assembly of Favolaschia claudopus CIRM-BRFM 2984 isolated from oak limbs.</title>
        <authorList>
            <person name="Navarro D."/>
            <person name="Drula E."/>
            <person name="Chaduli D."/>
            <person name="Cazenave R."/>
            <person name="Ahrendt S."/>
            <person name="Wang J."/>
            <person name="Lipzen A."/>
            <person name="Daum C."/>
            <person name="Barry K."/>
            <person name="Grigoriev I.V."/>
            <person name="Favel A."/>
            <person name="Rosso M.N."/>
            <person name="Martin F."/>
        </authorList>
    </citation>
    <scope>NUCLEOTIDE SEQUENCE [LARGE SCALE GENOMIC DNA]</scope>
    <source>
        <strain evidence="2 3">CIRM-BRFM 2984</strain>
    </source>
</reference>
<dbReference type="Proteomes" id="UP001362999">
    <property type="component" value="Unassembled WGS sequence"/>
</dbReference>
<name>A0AAW0BIV2_9AGAR</name>
<dbReference type="EMBL" id="JAWWNJ010000032">
    <property type="protein sequence ID" value="KAK7026363.1"/>
    <property type="molecule type" value="Genomic_DNA"/>
</dbReference>
<keyword evidence="3" id="KW-1185">Reference proteome</keyword>
<feature type="compositionally biased region" description="Pro residues" evidence="1">
    <location>
        <begin position="234"/>
        <end position="244"/>
    </location>
</feature>
<feature type="region of interest" description="Disordered" evidence="1">
    <location>
        <begin position="222"/>
        <end position="259"/>
    </location>
</feature>
<evidence type="ECO:0000313" key="3">
    <source>
        <dbReference type="Proteomes" id="UP001362999"/>
    </source>
</evidence>
<feature type="region of interest" description="Disordered" evidence="1">
    <location>
        <begin position="115"/>
        <end position="148"/>
    </location>
</feature>
<dbReference type="AlphaFoldDB" id="A0AAW0BIV2"/>
<organism evidence="2 3">
    <name type="scientific">Favolaschia claudopus</name>
    <dbReference type="NCBI Taxonomy" id="2862362"/>
    <lineage>
        <taxon>Eukaryota</taxon>
        <taxon>Fungi</taxon>
        <taxon>Dikarya</taxon>
        <taxon>Basidiomycota</taxon>
        <taxon>Agaricomycotina</taxon>
        <taxon>Agaricomycetes</taxon>
        <taxon>Agaricomycetidae</taxon>
        <taxon>Agaricales</taxon>
        <taxon>Marasmiineae</taxon>
        <taxon>Mycenaceae</taxon>
        <taxon>Favolaschia</taxon>
    </lineage>
</organism>